<dbReference type="STRING" id="1318466.BN85414270"/>
<name>U4KLV7_ALTPJ</name>
<protein>
    <recommendedName>
        <fullName evidence="3">Nucleotidyl transferase AbiEii/AbiGii toxin family protein</fullName>
    </recommendedName>
</protein>
<dbReference type="InterPro" id="IPR014942">
    <property type="entry name" value="AbiEii"/>
</dbReference>
<evidence type="ECO:0008006" key="3">
    <source>
        <dbReference type="Google" id="ProtNLM"/>
    </source>
</evidence>
<proteinExistence type="predicted"/>
<evidence type="ECO:0000313" key="2">
    <source>
        <dbReference type="Proteomes" id="UP000032740"/>
    </source>
</evidence>
<gene>
    <name evidence="1" type="ORF">BN85414270</name>
</gene>
<sequence>MMKKKIIKEVDSQIFNFLKFMTESFNEIWFKGSYFLHISQELFKRQPNDIDIVIMDKRFSLEKIRKKIVKQYTNAVFKSRETNPYIMYLNLNLEGFTYSIDISVVDYSERKYDVLKLKKSLSEKLEIKILTISKQLITKFLSIHASFRHKKIESFIKDFYDLKILFCLNMPLIEKVLDQNLKDAINETRKVGILMKKNPTHTDIYYNGFLDDTYWKKIEVEYAKYISSFNLDDITIDFLVIRTKFLELLNKVDLSKEI</sequence>
<keyword evidence="2" id="KW-1185">Reference proteome</keyword>
<organism evidence="1 2">
    <name type="scientific">Alteracholeplasma palmae (strain ATCC 49389 / J233)</name>
    <name type="common">Acholeplasma palmae</name>
    <dbReference type="NCBI Taxonomy" id="1318466"/>
    <lineage>
        <taxon>Bacteria</taxon>
        <taxon>Bacillati</taxon>
        <taxon>Mycoplasmatota</taxon>
        <taxon>Mollicutes</taxon>
        <taxon>Acholeplasmatales</taxon>
        <taxon>Acholeplasmataceae</taxon>
        <taxon>Acholeplasma</taxon>
    </lineage>
</organism>
<dbReference type="AlphaFoldDB" id="U4KLV7"/>
<accession>U4KLV7</accession>
<dbReference type="Pfam" id="PF08843">
    <property type="entry name" value="AbiEii"/>
    <property type="match status" value="1"/>
</dbReference>
<reference evidence="1 2" key="1">
    <citation type="journal article" date="2013" name="J. Mol. Microbiol. Biotechnol.">
        <title>Analysis of the Complete Genomes of Acholeplasma brassicae , A. palmae and A. laidlawii and Their Comparison to the Obligate Parasites from ' Candidatus Phytoplasma'.</title>
        <authorList>
            <person name="Kube M."/>
            <person name="Siewert C."/>
            <person name="Migdoll A.M."/>
            <person name="Duduk B."/>
            <person name="Holz S."/>
            <person name="Rabus R."/>
            <person name="Seemuller E."/>
            <person name="Mitrovic J."/>
            <person name="Muller I."/>
            <person name="Buttner C."/>
            <person name="Reinhardt R."/>
        </authorList>
    </citation>
    <scope>NUCLEOTIDE SEQUENCE [LARGE SCALE GENOMIC DNA]</scope>
    <source>
        <strain evidence="1 2">J233</strain>
    </source>
</reference>
<evidence type="ECO:0000313" key="1">
    <source>
        <dbReference type="EMBL" id="CCV65004.1"/>
    </source>
</evidence>
<dbReference type="Proteomes" id="UP000032740">
    <property type="component" value="Chromosome"/>
</dbReference>
<dbReference type="EMBL" id="FO681347">
    <property type="protein sequence ID" value="CCV65004.1"/>
    <property type="molecule type" value="Genomic_DNA"/>
</dbReference>
<dbReference type="HOGENOM" id="CLU_1076145_0_0_14"/>
<dbReference type="KEGG" id="apal:BN85414270"/>